<feature type="compositionally biased region" description="Gly residues" evidence="1">
    <location>
        <begin position="47"/>
        <end position="69"/>
    </location>
</feature>
<feature type="compositionally biased region" description="Low complexity" evidence="1">
    <location>
        <begin position="647"/>
        <end position="658"/>
    </location>
</feature>
<keyword evidence="3" id="KW-1185">Reference proteome</keyword>
<feature type="compositionally biased region" description="Polar residues" evidence="1">
    <location>
        <begin position="29"/>
        <end position="42"/>
    </location>
</feature>
<feature type="region of interest" description="Disordered" evidence="1">
    <location>
        <begin position="586"/>
        <end position="692"/>
    </location>
</feature>
<dbReference type="OrthoDB" id="2450055at2759"/>
<evidence type="ECO:0000313" key="2">
    <source>
        <dbReference type="EMBL" id="SCV74596.1"/>
    </source>
</evidence>
<name>A0A238FU47_9BASI</name>
<feature type="compositionally biased region" description="Polar residues" evidence="1">
    <location>
        <begin position="681"/>
        <end position="692"/>
    </location>
</feature>
<feature type="compositionally biased region" description="Polar residues" evidence="1">
    <location>
        <begin position="659"/>
        <end position="671"/>
    </location>
</feature>
<dbReference type="Proteomes" id="UP000198372">
    <property type="component" value="Unassembled WGS sequence"/>
</dbReference>
<organism evidence="2 3">
    <name type="scientific">Microbotryum intermedium</name>
    <dbReference type="NCBI Taxonomy" id="269621"/>
    <lineage>
        <taxon>Eukaryota</taxon>
        <taxon>Fungi</taxon>
        <taxon>Dikarya</taxon>
        <taxon>Basidiomycota</taxon>
        <taxon>Pucciniomycotina</taxon>
        <taxon>Microbotryomycetes</taxon>
        <taxon>Microbotryales</taxon>
        <taxon>Microbotryaceae</taxon>
        <taxon>Microbotryum</taxon>
    </lineage>
</organism>
<dbReference type="STRING" id="269621.A0A238FU47"/>
<proteinExistence type="predicted"/>
<feature type="region of interest" description="Disordered" evidence="1">
    <location>
        <begin position="380"/>
        <end position="419"/>
    </location>
</feature>
<feature type="region of interest" description="Disordered" evidence="1">
    <location>
        <begin position="1"/>
        <end position="80"/>
    </location>
</feature>
<protein>
    <submittedName>
        <fullName evidence="2">BQ2448_7625 protein</fullName>
    </submittedName>
</protein>
<reference evidence="3" key="1">
    <citation type="submission" date="2016-09" db="EMBL/GenBank/DDBJ databases">
        <authorList>
            <person name="Jeantristanb JTB J.-T."/>
            <person name="Ricardo R."/>
        </authorList>
    </citation>
    <scope>NUCLEOTIDE SEQUENCE [LARGE SCALE GENOMIC DNA]</scope>
</reference>
<sequence length="692" mass="74162">MNALKRMTWSSSTNDLHQHLSAPLMPGSTGHSPGSRQSSPHQSPFGAVGGPWSGSNGHGNGWGGIGNGIGPRSPRLSPGFMSPYHSSSFNGYPFPDVRSPSDSTQQGAAGPRLDRAALHRSLSAWSTLLAALDEYRLACSTLASAQKTLAKALKEMAAQFGEKVEVGSRNEAVAAGLLATVKLFDSLQEVDQKHAKSVQREYEALNSLSATFFKKIAREEKNLEESLTGLDGKMAKVSASYERSRPIGNHRHPNSLNDVHGAAAAHEKYIRTLSALSNSVTGAKITHAENTGDKRDRAALEVVKGLCVLGEAAWRNRVDGTRKSGAKVGDVVLTGAFCEQNMPPLSAVNANGFDPLAVGIGAVGSLEVSEERVGLRANRHRFESEGSQATSSASADLSSPTNAPLSSPVPSSQTNLSEERIHRSLPHAPAASNSDRFDENLGVRSERSSIPNLPPLQPPSNQLHLPPMPQERHSSAYQHPSSTAPPSPMPNDDCITRNEVTRESSQIAPQPQQPEAPATRPPAVEHAASTEPTPVSPIQRPVATRWTSATSNHEQKYPLPAPIPTRAQIESPMDPHELIRRAVPATHAPLPPLEQARQPVSRPPLTRNESTSSERSFVAKMRAKYIEEKDRTRQAGSLERGYTRQAGSPSTTSGFPTSNHPRSSSRVSQIAQRYIDGAAASTPSSRCETTQV</sequence>
<dbReference type="EMBL" id="FMSP01000023">
    <property type="protein sequence ID" value="SCV74596.1"/>
    <property type="molecule type" value="Genomic_DNA"/>
</dbReference>
<feature type="compositionally biased region" description="Polar residues" evidence="1">
    <location>
        <begin position="385"/>
        <end position="416"/>
    </location>
</feature>
<gene>
    <name evidence="2" type="ORF">BQ2448_7625</name>
</gene>
<evidence type="ECO:0000313" key="3">
    <source>
        <dbReference type="Proteomes" id="UP000198372"/>
    </source>
</evidence>
<feature type="region of interest" description="Disordered" evidence="1">
    <location>
        <begin position="441"/>
        <end position="568"/>
    </location>
</feature>
<dbReference type="AlphaFoldDB" id="A0A238FU47"/>
<accession>A0A238FU47</accession>
<evidence type="ECO:0000256" key="1">
    <source>
        <dbReference type="SAM" id="MobiDB-lite"/>
    </source>
</evidence>
<feature type="compositionally biased region" description="Basic and acidic residues" evidence="1">
    <location>
        <begin position="624"/>
        <end position="633"/>
    </location>
</feature>
<feature type="compositionally biased region" description="Low complexity" evidence="1">
    <location>
        <begin position="506"/>
        <end position="522"/>
    </location>
</feature>